<feature type="non-terminal residue" evidence="2">
    <location>
        <position position="120"/>
    </location>
</feature>
<dbReference type="InterPro" id="IPR000535">
    <property type="entry name" value="MSP_dom"/>
</dbReference>
<dbReference type="SUPFAM" id="SSF49354">
    <property type="entry name" value="PapD-like"/>
    <property type="match status" value="1"/>
</dbReference>
<evidence type="ECO:0000313" key="2">
    <source>
        <dbReference type="EMBL" id="GMS83785.1"/>
    </source>
</evidence>
<feature type="non-terminal residue" evidence="2">
    <location>
        <position position="1"/>
    </location>
</feature>
<organism evidence="2 3">
    <name type="scientific">Pristionchus entomophagus</name>
    <dbReference type="NCBI Taxonomy" id="358040"/>
    <lineage>
        <taxon>Eukaryota</taxon>
        <taxon>Metazoa</taxon>
        <taxon>Ecdysozoa</taxon>
        <taxon>Nematoda</taxon>
        <taxon>Chromadorea</taxon>
        <taxon>Rhabditida</taxon>
        <taxon>Rhabditina</taxon>
        <taxon>Diplogasteromorpha</taxon>
        <taxon>Diplogasteroidea</taxon>
        <taxon>Neodiplogasteridae</taxon>
        <taxon>Pristionchus</taxon>
    </lineage>
</organism>
<gene>
    <name evidence="2" type="ORF">PENTCL1PPCAC_5960</name>
</gene>
<protein>
    <recommendedName>
        <fullName evidence="1">MSP domain-containing protein</fullName>
    </recommendedName>
</protein>
<feature type="domain" description="MSP" evidence="1">
    <location>
        <begin position="30"/>
        <end position="84"/>
    </location>
</feature>
<reference evidence="2" key="1">
    <citation type="submission" date="2023-10" db="EMBL/GenBank/DDBJ databases">
        <title>Genome assembly of Pristionchus species.</title>
        <authorList>
            <person name="Yoshida K."/>
            <person name="Sommer R.J."/>
        </authorList>
    </citation>
    <scope>NUCLEOTIDE SEQUENCE</scope>
    <source>
        <strain evidence="2">RS0144</strain>
    </source>
</reference>
<evidence type="ECO:0000313" key="3">
    <source>
        <dbReference type="Proteomes" id="UP001432027"/>
    </source>
</evidence>
<dbReference type="Pfam" id="PF00635">
    <property type="entry name" value="Motile_Sperm"/>
    <property type="match status" value="1"/>
</dbReference>
<name>A0AAV5SMN0_9BILA</name>
<evidence type="ECO:0000259" key="1">
    <source>
        <dbReference type="Pfam" id="PF00635"/>
    </source>
</evidence>
<accession>A0AAV5SMN0</accession>
<dbReference type="InterPro" id="IPR013783">
    <property type="entry name" value="Ig-like_fold"/>
</dbReference>
<dbReference type="AlphaFoldDB" id="A0AAV5SMN0"/>
<comment type="caution">
    <text evidence="2">The sequence shown here is derived from an EMBL/GenBank/DDBJ whole genome shotgun (WGS) entry which is preliminary data.</text>
</comment>
<dbReference type="Proteomes" id="UP001432027">
    <property type="component" value="Unassembled WGS sequence"/>
</dbReference>
<dbReference type="Gene3D" id="2.60.40.10">
    <property type="entry name" value="Immunoglobulins"/>
    <property type="match status" value="1"/>
</dbReference>
<dbReference type="EMBL" id="BTSX01000002">
    <property type="protein sequence ID" value="GMS83785.1"/>
    <property type="molecule type" value="Genomic_DNA"/>
</dbReference>
<keyword evidence="3" id="KW-1185">Reference proteome</keyword>
<sequence length="120" mass="14082">LHNPSVISQVEFKSRREKQTVAFEVCGEWAQMYKIKTTNGADYNIKPVYFSIELNEKRRVNVTYKGRSTKPPRQARITVVYGHQLKLSTTVEQAWEDQRHLSCVSSIEKRKYVTIKFKDD</sequence>
<proteinExistence type="predicted"/>
<dbReference type="InterPro" id="IPR008962">
    <property type="entry name" value="PapD-like_sf"/>
</dbReference>